<dbReference type="KEGG" id="acht:bsdcttw_35340"/>
<organism evidence="1 2">
    <name type="scientific">Anaerocolumna chitinilytica</name>
    <dbReference type="NCBI Taxonomy" id="1727145"/>
    <lineage>
        <taxon>Bacteria</taxon>
        <taxon>Bacillati</taxon>
        <taxon>Bacillota</taxon>
        <taxon>Clostridia</taxon>
        <taxon>Lachnospirales</taxon>
        <taxon>Lachnospiraceae</taxon>
        <taxon>Anaerocolumna</taxon>
    </lineage>
</organism>
<dbReference type="AlphaFoldDB" id="A0A7I8DQ00"/>
<evidence type="ECO:0000313" key="2">
    <source>
        <dbReference type="Proteomes" id="UP000515703"/>
    </source>
</evidence>
<proteinExistence type="predicted"/>
<reference evidence="1 2" key="1">
    <citation type="submission" date="2020-08" db="EMBL/GenBank/DDBJ databases">
        <title>Draft genome sequencing of an Anaerocolumna strain isolated from anoxic soil subjected to BSD treatment.</title>
        <authorList>
            <person name="Uek A."/>
            <person name="Tonouchi A."/>
        </authorList>
    </citation>
    <scope>NUCLEOTIDE SEQUENCE [LARGE SCALE GENOMIC DNA]</scope>
    <source>
        <strain evidence="1 2">CTTW</strain>
    </source>
</reference>
<accession>A0A7I8DQ00</accession>
<dbReference type="Proteomes" id="UP000515703">
    <property type="component" value="Chromosome"/>
</dbReference>
<dbReference type="EMBL" id="AP023368">
    <property type="protein sequence ID" value="BCK00494.1"/>
    <property type="molecule type" value="Genomic_DNA"/>
</dbReference>
<sequence>MDNNNRTGYYSKEDLRNVLRQYFTDYTMWMRFYIVSRVSGLNDQEVIKNRIYETPIQLARLFRIYYDGKETDIFEDLFRTHIRLSIGLVEDVIAGNTLSYAKNMEAFNDNAKTLSTHLSQMNPYLNQPQLENLLKNLLDMTLDEATKRKNMHYADDVYQYDNIEYFILMIADILWGAMVKKFYS</sequence>
<reference evidence="1 2" key="2">
    <citation type="submission" date="2020-08" db="EMBL/GenBank/DDBJ databases">
        <authorList>
            <person name="Ueki A."/>
            <person name="Tonouchi A."/>
        </authorList>
    </citation>
    <scope>NUCLEOTIDE SEQUENCE [LARGE SCALE GENOMIC DNA]</scope>
    <source>
        <strain evidence="1 2">CTTW</strain>
    </source>
</reference>
<keyword evidence="2" id="KW-1185">Reference proteome</keyword>
<name>A0A7I8DQ00_9FIRM</name>
<gene>
    <name evidence="1" type="ORF">bsdcttw_35340</name>
</gene>
<evidence type="ECO:0000313" key="1">
    <source>
        <dbReference type="EMBL" id="BCK00494.1"/>
    </source>
</evidence>
<protein>
    <submittedName>
        <fullName evidence="1">Uncharacterized protein</fullName>
    </submittedName>
</protein>
<dbReference type="RefSeq" id="WP_185256157.1">
    <property type="nucleotide sequence ID" value="NZ_AP023368.1"/>
</dbReference>